<dbReference type="RefSeq" id="WP_271013247.1">
    <property type="nucleotide sequence ID" value="NZ_JAQIFT010000062.1"/>
</dbReference>
<evidence type="ECO:0000313" key="2">
    <source>
        <dbReference type="EMBL" id="MDA3733416.1"/>
    </source>
</evidence>
<gene>
    <name evidence="2" type="ORF">PBV87_18210</name>
</gene>
<comment type="caution">
    <text evidence="2">The sequence shown here is derived from an EMBL/GenBank/DDBJ whole genome shotgun (WGS) entry which is preliminary data.</text>
</comment>
<dbReference type="Proteomes" id="UP001169242">
    <property type="component" value="Unassembled WGS sequence"/>
</dbReference>
<dbReference type="SUPFAM" id="SSF53474">
    <property type="entry name" value="alpha/beta-Hydrolases"/>
    <property type="match status" value="1"/>
</dbReference>
<dbReference type="GO" id="GO:0016020">
    <property type="term" value="C:membrane"/>
    <property type="evidence" value="ECO:0007669"/>
    <property type="project" value="TreeGrafter"/>
</dbReference>
<dbReference type="Pfam" id="PF12697">
    <property type="entry name" value="Abhydrolase_6"/>
    <property type="match status" value="1"/>
</dbReference>
<accession>A0AA42DQZ4</accession>
<name>A0AA42DQZ4_9FIRM</name>
<dbReference type="InterPro" id="IPR029058">
    <property type="entry name" value="AB_hydrolase_fold"/>
</dbReference>
<organism evidence="2 3">
    <name type="scientific">Holtiella tumoricola</name>
    <dbReference type="NCBI Taxonomy" id="3018743"/>
    <lineage>
        <taxon>Bacteria</taxon>
        <taxon>Bacillati</taxon>
        <taxon>Bacillota</taxon>
        <taxon>Clostridia</taxon>
        <taxon>Lachnospirales</taxon>
        <taxon>Cellulosilyticaceae</taxon>
        <taxon>Holtiella</taxon>
    </lineage>
</organism>
<dbReference type="PANTHER" id="PTHR43798:SF33">
    <property type="entry name" value="HYDROLASE, PUTATIVE (AFU_ORTHOLOGUE AFUA_2G14860)-RELATED"/>
    <property type="match status" value="1"/>
</dbReference>
<dbReference type="Gene3D" id="3.40.50.1820">
    <property type="entry name" value="alpha/beta hydrolase"/>
    <property type="match status" value="1"/>
</dbReference>
<evidence type="ECO:0000259" key="1">
    <source>
        <dbReference type="Pfam" id="PF12697"/>
    </source>
</evidence>
<dbReference type="EMBL" id="JAQIFT010000062">
    <property type="protein sequence ID" value="MDA3733416.1"/>
    <property type="molecule type" value="Genomic_DNA"/>
</dbReference>
<dbReference type="InterPro" id="IPR050266">
    <property type="entry name" value="AB_hydrolase_sf"/>
</dbReference>
<reference evidence="2" key="1">
    <citation type="journal article" date="2023" name="Int. J. Syst. Evol. Microbiol.">
        <title>&lt;i&gt;Holtiella tumoricola&lt;/i&gt; gen. nov. sp. nov., isolated from a human clinical sample.</title>
        <authorList>
            <person name="Allen-Vercoe E."/>
            <person name="Daigneault M.C."/>
            <person name="Vancuren S.J."/>
            <person name="Cochrane K."/>
            <person name="O'Neal L.L."/>
            <person name="Sankaranarayanan K."/>
            <person name="Lawson P.A."/>
        </authorList>
    </citation>
    <scope>NUCLEOTIDE SEQUENCE</scope>
    <source>
        <strain evidence="2">CC70A</strain>
    </source>
</reference>
<feature type="domain" description="AB hydrolase-1" evidence="1">
    <location>
        <begin position="4"/>
        <end position="198"/>
    </location>
</feature>
<dbReference type="GO" id="GO:0016787">
    <property type="term" value="F:hydrolase activity"/>
    <property type="evidence" value="ECO:0007669"/>
    <property type="project" value="UniProtKB-KW"/>
</dbReference>
<keyword evidence="3" id="KW-1185">Reference proteome</keyword>
<proteinExistence type="predicted"/>
<sequence length="205" mass="22981">MQYIFIHGLGQSASSWDDTIGYLTEREHVICPEVSSFIEGEEVTYKNLYQNFARYLNSLHEPINLCGLSLGAVMALNYAIDYPTKVQSLTLIAGQYKMPKTLLKLQSMIFRLIPERAFGDIGMGKKDFIELTGSMVELDFGSHLQGIACPVLIVCGEKDPANKKAARELAEYINGAQLQFIKDAKHEVNTDTPQVLAEILNHFYN</sequence>
<keyword evidence="2" id="KW-0378">Hydrolase</keyword>
<dbReference type="AlphaFoldDB" id="A0AA42DQZ4"/>
<protein>
    <submittedName>
        <fullName evidence="2">Alpha/beta hydrolase</fullName>
    </submittedName>
</protein>
<dbReference type="PANTHER" id="PTHR43798">
    <property type="entry name" value="MONOACYLGLYCEROL LIPASE"/>
    <property type="match status" value="1"/>
</dbReference>
<evidence type="ECO:0000313" key="3">
    <source>
        <dbReference type="Proteomes" id="UP001169242"/>
    </source>
</evidence>
<dbReference type="InterPro" id="IPR000073">
    <property type="entry name" value="AB_hydrolase_1"/>
</dbReference>